<keyword evidence="8" id="KW-0406">Ion transport</keyword>
<dbReference type="GO" id="GO:0005886">
    <property type="term" value="C:plasma membrane"/>
    <property type="evidence" value="ECO:0007669"/>
    <property type="project" value="UniProtKB-SubCell"/>
</dbReference>
<feature type="transmembrane region" description="Helical" evidence="12">
    <location>
        <begin position="491"/>
        <end position="513"/>
    </location>
</feature>
<evidence type="ECO:0000256" key="11">
    <source>
        <dbReference type="SAM" id="MobiDB-lite"/>
    </source>
</evidence>
<comment type="subcellular location">
    <subcellularLocation>
        <location evidence="1">Cell membrane</location>
        <topology evidence="1">Multi-pass membrane protein</topology>
    </subcellularLocation>
</comment>
<reference evidence="13 14" key="1">
    <citation type="submission" date="2015-12" db="EMBL/GenBank/DDBJ databases">
        <title>The genome of Folsomia candida.</title>
        <authorList>
            <person name="Faddeeva A."/>
            <person name="Derks M.F."/>
            <person name="Anvar Y."/>
            <person name="Smit S."/>
            <person name="Van Straalen N."/>
            <person name="Roelofs D."/>
        </authorList>
    </citation>
    <scope>NUCLEOTIDE SEQUENCE [LARGE SCALE GENOMIC DNA]</scope>
    <source>
        <strain evidence="13 14">VU population</strain>
        <tissue evidence="13">Whole body</tissue>
    </source>
</reference>
<feature type="transmembrane region" description="Helical" evidence="12">
    <location>
        <begin position="233"/>
        <end position="254"/>
    </location>
</feature>
<evidence type="ECO:0000256" key="4">
    <source>
        <dbReference type="ARBA" id="ARBA00022475"/>
    </source>
</evidence>
<feature type="transmembrane region" description="Helical" evidence="12">
    <location>
        <begin position="791"/>
        <end position="815"/>
    </location>
</feature>
<feature type="transmembrane region" description="Helical" evidence="12">
    <location>
        <begin position="865"/>
        <end position="886"/>
    </location>
</feature>
<keyword evidence="5 12" id="KW-0812">Transmembrane</keyword>
<keyword evidence="3" id="KW-0813">Transport</keyword>
<keyword evidence="14" id="KW-1185">Reference proteome</keyword>
<dbReference type="Pfam" id="PF03189">
    <property type="entry name" value="Otopetrin"/>
    <property type="match status" value="1"/>
</dbReference>
<dbReference type="STRING" id="158441.A0A226DKL2"/>
<evidence type="ECO:0000256" key="1">
    <source>
        <dbReference type="ARBA" id="ARBA00004651"/>
    </source>
</evidence>
<feature type="transmembrane region" description="Helical" evidence="12">
    <location>
        <begin position="836"/>
        <end position="853"/>
    </location>
</feature>
<dbReference type="EMBL" id="LNIX01000017">
    <property type="protein sequence ID" value="OXA45660.1"/>
    <property type="molecule type" value="Genomic_DNA"/>
</dbReference>
<feature type="transmembrane region" description="Helical" evidence="12">
    <location>
        <begin position="615"/>
        <end position="635"/>
    </location>
</feature>
<dbReference type="OMA" id="CHQILRG"/>
<feature type="transmembrane region" description="Helical" evidence="12">
    <location>
        <begin position="461"/>
        <end position="479"/>
    </location>
</feature>
<feature type="transmembrane region" description="Helical" evidence="12">
    <location>
        <begin position="266"/>
        <end position="290"/>
    </location>
</feature>
<evidence type="ECO:0000256" key="12">
    <source>
        <dbReference type="SAM" id="Phobius"/>
    </source>
</evidence>
<dbReference type="AlphaFoldDB" id="A0A226DKL2"/>
<feature type="transmembrane region" description="Helical" evidence="12">
    <location>
        <begin position="422"/>
        <end position="441"/>
    </location>
</feature>
<evidence type="ECO:0000256" key="3">
    <source>
        <dbReference type="ARBA" id="ARBA00022448"/>
    </source>
</evidence>
<dbReference type="Proteomes" id="UP000198287">
    <property type="component" value="Unassembled WGS sequence"/>
</dbReference>
<proteinExistence type="inferred from homology"/>
<protein>
    <submittedName>
        <fullName evidence="13">Otopetrin-2</fullName>
    </submittedName>
</protein>
<dbReference type="PANTHER" id="PTHR21522:SF62">
    <property type="entry name" value="OTOPETRIN-LIKE A, ISOFORM C"/>
    <property type="match status" value="1"/>
</dbReference>
<dbReference type="InterPro" id="IPR004878">
    <property type="entry name" value="Otopetrin"/>
</dbReference>
<feature type="transmembrane region" description="Helical" evidence="12">
    <location>
        <begin position="716"/>
        <end position="741"/>
    </location>
</feature>
<keyword evidence="7 12" id="KW-1133">Transmembrane helix</keyword>
<name>A0A226DKL2_FOLCA</name>
<organism evidence="13 14">
    <name type="scientific">Folsomia candida</name>
    <name type="common">Springtail</name>
    <dbReference type="NCBI Taxonomy" id="158441"/>
    <lineage>
        <taxon>Eukaryota</taxon>
        <taxon>Metazoa</taxon>
        <taxon>Ecdysozoa</taxon>
        <taxon>Arthropoda</taxon>
        <taxon>Hexapoda</taxon>
        <taxon>Collembola</taxon>
        <taxon>Entomobryomorpha</taxon>
        <taxon>Isotomoidea</taxon>
        <taxon>Isotomidae</taxon>
        <taxon>Proisotominae</taxon>
        <taxon>Folsomia</taxon>
    </lineage>
</organism>
<keyword evidence="6" id="KW-0375">Hydrogen ion transport</keyword>
<accession>A0A226DKL2</accession>
<gene>
    <name evidence="13" type="ORF">Fcan01_19618</name>
</gene>
<evidence type="ECO:0000313" key="14">
    <source>
        <dbReference type="Proteomes" id="UP000198287"/>
    </source>
</evidence>
<evidence type="ECO:0000256" key="6">
    <source>
        <dbReference type="ARBA" id="ARBA00022781"/>
    </source>
</evidence>
<evidence type="ECO:0000256" key="7">
    <source>
        <dbReference type="ARBA" id="ARBA00022989"/>
    </source>
</evidence>
<evidence type="ECO:0000256" key="2">
    <source>
        <dbReference type="ARBA" id="ARBA00006513"/>
    </source>
</evidence>
<feature type="region of interest" description="Disordered" evidence="11">
    <location>
        <begin position="298"/>
        <end position="339"/>
    </location>
</feature>
<evidence type="ECO:0000313" key="13">
    <source>
        <dbReference type="EMBL" id="OXA45660.1"/>
    </source>
</evidence>
<feature type="compositionally biased region" description="Basic and acidic residues" evidence="11">
    <location>
        <begin position="325"/>
        <end position="339"/>
    </location>
</feature>
<keyword evidence="4" id="KW-1003">Cell membrane</keyword>
<feature type="transmembrane region" description="Helical" evidence="12">
    <location>
        <begin position="762"/>
        <end position="785"/>
    </location>
</feature>
<feature type="compositionally biased region" description="Basic and acidic residues" evidence="11">
    <location>
        <begin position="301"/>
        <end position="314"/>
    </location>
</feature>
<evidence type="ECO:0000256" key="8">
    <source>
        <dbReference type="ARBA" id="ARBA00023065"/>
    </source>
</evidence>
<keyword evidence="9 12" id="KW-0472">Membrane</keyword>
<keyword evidence="10" id="KW-0407">Ion channel</keyword>
<sequence length="888" mass="97590">MTTGVCGFLISKDRSLSLFLATTTTTIATATATAYDITHHYHFPHTDSLSLCGGCVLYFWSNDRRSALCLETNSEAIFQSLQYSGLAPGNLFSFFRVLLSVVPLLLLSSAVSKSVGKTAHFSNPSVPTSALSSHEYYPTSLLAEGNMGGGQQVHVATVESEVEGYNKKLSEAATLPLAEKKGKSKEKKPKEEKKVKTVTVVETTGPGNAPEEFPLPPPEDTLLNLIVINRTSLFIITSALYCKLAVVVCLAFLLSEVITLNVPLHFFEAIFTYLYSGSILFFLYVFCYLLHDTSQKKRQKNKEAASAREARTDEEVAADASASKSGERKQSFLQESRHKAKYDVAGRERLDIQNEGMLKGIRKGSESKDVNLNDGSGEAGGPAPSQGQEKATAEPSSAASCGAKSASCKPKTSQSDTAHGSFFLRMGTLAFGLGAMIYIGLELGSFFEIPMGSSCYNILRGVNPLLQLIFTFMQMYFIFINARLRIHKFKIIARFGLMHVVATNLCVWLRILVRECLKEITKHYGGVSQDYMIREGNRLLYARLGIWNQSSSTTPDPNGYDNGYNNNYGYGNVPRLPTPLPSFTSNGTTTTPLPLNTTCERTMYMGPVVDDAAPYLFPVVIEYSLIAAAVVFVMWRNIGRNIPAKTNGEEGDEGQQEWEGGADSYSRYAAGGEGTSPTGPVDCVGASKGLFCGLLLLVTALICLILFFVLVEGKQLKWLAIYLADCSHAGLLLLSFLATLIGFIRVRRLRFHGDHGSPLRDLLLRVSILGVFAYALFSLISGTVVGLSLDIPSLLVAGTSGLVLLQIILQMLFISDVGRRRINLPEHSRTKPGRQIVTLLMITNLTMWVIMTLEIRKVEKDPIQLYFFGTIPWILVQRFSLPLYIFHR</sequence>
<feature type="transmembrane region" description="Helical" evidence="12">
    <location>
        <begin position="91"/>
        <end position="111"/>
    </location>
</feature>
<comment type="similarity">
    <text evidence="2">Belongs to the otopetrin family.</text>
</comment>
<evidence type="ECO:0000256" key="10">
    <source>
        <dbReference type="ARBA" id="ARBA00023303"/>
    </source>
</evidence>
<comment type="caution">
    <text evidence="13">The sequence shown here is derived from an EMBL/GenBank/DDBJ whole genome shotgun (WGS) entry which is preliminary data.</text>
</comment>
<dbReference type="OrthoDB" id="6429739at2759"/>
<evidence type="ECO:0000256" key="5">
    <source>
        <dbReference type="ARBA" id="ARBA00022692"/>
    </source>
</evidence>
<evidence type="ECO:0000256" key="9">
    <source>
        <dbReference type="ARBA" id="ARBA00023136"/>
    </source>
</evidence>
<dbReference type="GO" id="GO:0015252">
    <property type="term" value="F:proton channel activity"/>
    <property type="evidence" value="ECO:0007669"/>
    <property type="project" value="InterPro"/>
</dbReference>
<feature type="transmembrane region" description="Helical" evidence="12">
    <location>
        <begin position="690"/>
        <end position="710"/>
    </location>
</feature>
<feature type="region of interest" description="Disordered" evidence="11">
    <location>
        <begin position="363"/>
        <end position="396"/>
    </location>
</feature>
<dbReference type="PANTHER" id="PTHR21522">
    <property type="entry name" value="PROTON CHANNEL OTOP"/>
    <property type="match status" value="1"/>
</dbReference>